<sequence length="223" mass="22780">MSATRSARWTASGAVTAAVLLLLFPALRPWPDETVASLALADGFASGRWVAAHLCGIAGLTLLAPTFLGLRQVLAARSTTTAHRPPGVRAASAATWTAWAGAALCALYFGAETFGIRTVAQAALRAGDPAMLADVDVLRNQPVALATFGAGLALLAASGVLVAVAGWHGRGLLRWAGLVVAAGLVLYLPQFFGPPAVRVGHGVLLALGLLGLARAVVRGRPPR</sequence>
<feature type="transmembrane region" description="Helical" evidence="1">
    <location>
        <begin position="198"/>
        <end position="217"/>
    </location>
</feature>
<dbReference type="EMBL" id="JAIXCQ010000003">
    <property type="protein sequence ID" value="MCA5892843.1"/>
    <property type="molecule type" value="Genomic_DNA"/>
</dbReference>
<evidence type="ECO:0000256" key="1">
    <source>
        <dbReference type="SAM" id="Phobius"/>
    </source>
</evidence>
<feature type="transmembrane region" description="Helical" evidence="1">
    <location>
        <begin position="172"/>
        <end position="192"/>
    </location>
</feature>
<dbReference type="Proteomes" id="UP001319870">
    <property type="component" value="Unassembled WGS sequence"/>
</dbReference>
<proteinExistence type="predicted"/>
<reference evidence="2 3" key="1">
    <citation type="submission" date="2021-09" db="EMBL/GenBank/DDBJ databases">
        <title>Isoptericola luteus sp. nov., a novel bacterium isolated from Harbin, the capital city of Heilongjiang province.</title>
        <authorList>
            <person name="Li J."/>
        </authorList>
    </citation>
    <scope>NUCLEOTIDE SEQUENCE [LARGE SCALE GENOMIC DNA]</scope>
    <source>
        <strain evidence="2 3">NEAU-Y5</strain>
    </source>
</reference>
<protein>
    <recommendedName>
        <fullName evidence="4">DUF4386 family protein</fullName>
    </recommendedName>
</protein>
<comment type="caution">
    <text evidence="2">The sequence shown here is derived from an EMBL/GenBank/DDBJ whole genome shotgun (WGS) entry which is preliminary data.</text>
</comment>
<feature type="transmembrane region" description="Helical" evidence="1">
    <location>
        <begin position="90"/>
        <end position="111"/>
    </location>
</feature>
<feature type="transmembrane region" description="Helical" evidence="1">
    <location>
        <begin position="143"/>
        <end position="165"/>
    </location>
</feature>
<dbReference type="RefSeq" id="WP_225564605.1">
    <property type="nucleotide sequence ID" value="NZ_JAIXCQ010000003.1"/>
</dbReference>
<keyword evidence="1" id="KW-0812">Transmembrane</keyword>
<keyword evidence="1" id="KW-0472">Membrane</keyword>
<keyword evidence="3" id="KW-1185">Reference proteome</keyword>
<name>A0ABS7ZD47_9MICO</name>
<evidence type="ECO:0008006" key="4">
    <source>
        <dbReference type="Google" id="ProtNLM"/>
    </source>
</evidence>
<feature type="transmembrane region" description="Helical" evidence="1">
    <location>
        <begin position="51"/>
        <end position="70"/>
    </location>
</feature>
<organism evidence="2 3">
    <name type="scientific">Isoptericola luteus</name>
    <dbReference type="NCBI Taxonomy" id="2879484"/>
    <lineage>
        <taxon>Bacteria</taxon>
        <taxon>Bacillati</taxon>
        <taxon>Actinomycetota</taxon>
        <taxon>Actinomycetes</taxon>
        <taxon>Micrococcales</taxon>
        <taxon>Promicromonosporaceae</taxon>
        <taxon>Isoptericola</taxon>
    </lineage>
</organism>
<keyword evidence="1" id="KW-1133">Transmembrane helix</keyword>
<accession>A0ABS7ZD47</accession>
<evidence type="ECO:0000313" key="3">
    <source>
        <dbReference type="Proteomes" id="UP001319870"/>
    </source>
</evidence>
<evidence type="ECO:0000313" key="2">
    <source>
        <dbReference type="EMBL" id="MCA5892843.1"/>
    </source>
</evidence>
<gene>
    <name evidence="2" type="ORF">LEP48_05670</name>
</gene>